<proteinExistence type="predicted"/>
<dbReference type="GO" id="GO:0001653">
    <property type="term" value="F:peptide receptor activity"/>
    <property type="evidence" value="ECO:0007669"/>
    <property type="project" value="TreeGrafter"/>
</dbReference>
<keyword evidence="3" id="KW-0547">Nucleotide-binding</keyword>
<dbReference type="PANTHER" id="PTHR11920">
    <property type="entry name" value="GUANYLYL CYCLASE"/>
    <property type="match status" value="1"/>
</dbReference>
<evidence type="ECO:0000256" key="1">
    <source>
        <dbReference type="ARBA" id="ARBA00001436"/>
    </source>
</evidence>
<evidence type="ECO:0000256" key="2">
    <source>
        <dbReference type="ARBA" id="ARBA00012202"/>
    </source>
</evidence>
<dbReference type="InterPro" id="IPR011009">
    <property type="entry name" value="Kinase-like_dom_sf"/>
</dbReference>
<dbReference type="SUPFAM" id="SSF56112">
    <property type="entry name" value="Protein kinase-like (PK-like)"/>
    <property type="match status" value="1"/>
</dbReference>
<keyword evidence="8" id="KW-1185">Reference proteome</keyword>
<dbReference type="OrthoDB" id="60033at2759"/>
<reference evidence="7 8" key="1">
    <citation type="submission" date="2018-11" db="EMBL/GenBank/DDBJ databases">
        <authorList>
            <consortium name="Pathogen Informatics"/>
        </authorList>
    </citation>
    <scope>NUCLEOTIDE SEQUENCE [LARGE SCALE GENOMIC DNA]</scope>
</reference>
<evidence type="ECO:0000313" key="8">
    <source>
        <dbReference type="Proteomes" id="UP000270094"/>
    </source>
</evidence>
<evidence type="ECO:0000256" key="5">
    <source>
        <dbReference type="ARBA" id="ARBA00023293"/>
    </source>
</evidence>
<dbReference type="InterPro" id="IPR000719">
    <property type="entry name" value="Prot_kinase_dom"/>
</dbReference>
<dbReference type="GO" id="GO:0004672">
    <property type="term" value="F:protein kinase activity"/>
    <property type="evidence" value="ECO:0007669"/>
    <property type="project" value="InterPro"/>
</dbReference>
<keyword evidence="5" id="KW-0141">cGMP biosynthesis</keyword>
<evidence type="ECO:0000259" key="6">
    <source>
        <dbReference type="PROSITE" id="PS50011"/>
    </source>
</evidence>
<dbReference type="EC" id="4.6.1.2" evidence="2"/>
<name>A0A3P7J110_STRVU</name>
<evidence type="ECO:0000256" key="3">
    <source>
        <dbReference type="ARBA" id="ARBA00022741"/>
    </source>
</evidence>
<dbReference type="Pfam" id="PF07714">
    <property type="entry name" value="PK_Tyr_Ser-Thr"/>
    <property type="match status" value="1"/>
</dbReference>
<comment type="catalytic activity">
    <reaction evidence="1">
        <text>GTP = 3',5'-cyclic GMP + diphosphate</text>
        <dbReference type="Rhea" id="RHEA:13665"/>
        <dbReference type="ChEBI" id="CHEBI:33019"/>
        <dbReference type="ChEBI" id="CHEBI:37565"/>
        <dbReference type="ChEBI" id="CHEBI:57746"/>
        <dbReference type="EC" id="4.6.1.2"/>
    </reaction>
</comment>
<organism evidence="7 8">
    <name type="scientific">Strongylus vulgaris</name>
    <name type="common">Blood worm</name>
    <dbReference type="NCBI Taxonomy" id="40348"/>
    <lineage>
        <taxon>Eukaryota</taxon>
        <taxon>Metazoa</taxon>
        <taxon>Ecdysozoa</taxon>
        <taxon>Nematoda</taxon>
        <taxon>Chromadorea</taxon>
        <taxon>Rhabditida</taxon>
        <taxon>Rhabditina</taxon>
        <taxon>Rhabditomorpha</taxon>
        <taxon>Strongyloidea</taxon>
        <taxon>Strongylidae</taxon>
        <taxon>Strongylus</taxon>
    </lineage>
</organism>
<dbReference type="AlphaFoldDB" id="A0A3P7J110"/>
<dbReference type="GO" id="GO:0005886">
    <property type="term" value="C:plasma membrane"/>
    <property type="evidence" value="ECO:0007669"/>
    <property type="project" value="TreeGrafter"/>
</dbReference>
<gene>
    <name evidence="7" type="ORF">SVUK_LOCUS5135</name>
</gene>
<dbReference type="InterPro" id="IPR001245">
    <property type="entry name" value="Ser-Thr/Tyr_kinase_cat_dom"/>
</dbReference>
<evidence type="ECO:0000256" key="4">
    <source>
        <dbReference type="ARBA" id="ARBA00023239"/>
    </source>
</evidence>
<dbReference type="EMBL" id="UYYB01014849">
    <property type="protein sequence ID" value="VDM70137.1"/>
    <property type="molecule type" value="Genomic_DNA"/>
</dbReference>
<dbReference type="GO" id="GO:0004383">
    <property type="term" value="F:guanylate cyclase activity"/>
    <property type="evidence" value="ECO:0007669"/>
    <property type="project" value="UniProtKB-EC"/>
</dbReference>
<dbReference type="GO" id="GO:0007168">
    <property type="term" value="P:receptor guanylyl cyclase signaling pathway"/>
    <property type="evidence" value="ECO:0007669"/>
    <property type="project" value="TreeGrafter"/>
</dbReference>
<dbReference type="Gene3D" id="1.10.510.10">
    <property type="entry name" value="Transferase(Phosphotransferase) domain 1"/>
    <property type="match status" value="1"/>
</dbReference>
<dbReference type="InterPro" id="IPR050401">
    <property type="entry name" value="Cyclic_nucleotide_synthase"/>
</dbReference>
<accession>A0A3P7J110</accession>
<dbReference type="Proteomes" id="UP000270094">
    <property type="component" value="Unassembled WGS sequence"/>
</dbReference>
<sequence>MRGVTSWICKLSLYYQYSLKSKLHCFELILSRKTDGCEDQLSMRKLDQDNLNRFIGLSIDGPEYLAIWRMCSRGTLQELISKGSLWFDPFFMFCIMRDIAEVSIHIKYPEQVHLSPFKGLCFLHSTFVGYHGRLRSGCCLVNDSWQVKISDYGTESLTEEERLKRKRKGLLWIAPEHLRDSLASKEGDVYSFAIISSEVITRKPAWNVHERKESVDVIRCQCRKKVKSIDKNDSSSDPAQLNDCLRK</sequence>
<feature type="domain" description="Protein kinase" evidence="6">
    <location>
        <begin position="1"/>
        <end position="247"/>
    </location>
</feature>
<protein>
    <recommendedName>
        <fullName evidence="2">guanylate cyclase</fullName>
        <ecNumber evidence="2">4.6.1.2</ecNumber>
    </recommendedName>
</protein>
<keyword evidence="4" id="KW-0456">Lyase</keyword>
<evidence type="ECO:0000313" key="7">
    <source>
        <dbReference type="EMBL" id="VDM70137.1"/>
    </source>
</evidence>
<dbReference type="GO" id="GO:0005524">
    <property type="term" value="F:ATP binding"/>
    <property type="evidence" value="ECO:0007669"/>
    <property type="project" value="InterPro"/>
</dbReference>
<dbReference type="PANTHER" id="PTHR11920:SF495">
    <property type="entry name" value="RECEPTOR-TYPE GUANYLATE CYCLASE GCY-7"/>
    <property type="match status" value="1"/>
</dbReference>
<dbReference type="GO" id="GO:0004016">
    <property type="term" value="F:adenylate cyclase activity"/>
    <property type="evidence" value="ECO:0007669"/>
    <property type="project" value="TreeGrafter"/>
</dbReference>
<dbReference type="PROSITE" id="PS50011">
    <property type="entry name" value="PROTEIN_KINASE_DOM"/>
    <property type="match status" value="1"/>
</dbReference>